<evidence type="ECO:0000256" key="3">
    <source>
        <dbReference type="ARBA" id="ARBA00022857"/>
    </source>
</evidence>
<keyword evidence="4" id="KW-0560">Oxidoreductase</keyword>
<dbReference type="PANTHER" id="PTHR44085">
    <property type="entry name" value="SEPIAPTERIN REDUCTASE"/>
    <property type="match status" value="1"/>
</dbReference>
<reference evidence="5" key="1">
    <citation type="submission" date="2023-03" db="EMBL/GenBank/DDBJ databases">
        <title>Chitinimonas shenzhenensis gen. nov., sp. nov., a novel member of family Burkholderiaceae isolated from activated sludge collected in Shen Zhen, China.</title>
        <authorList>
            <person name="Wang X."/>
        </authorList>
    </citation>
    <scope>NUCLEOTIDE SEQUENCE</scope>
    <source>
        <strain evidence="5">DQS-5</strain>
    </source>
</reference>
<dbReference type="InterPro" id="IPR051721">
    <property type="entry name" value="Biopterin_syn/organic_redct"/>
</dbReference>
<dbReference type="SUPFAM" id="SSF51735">
    <property type="entry name" value="NAD(P)-binding Rossmann-fold domains"/>
    <property type="match status" value="1"/>
</dbReference>
<proteinExistence type="predicted"/>
<keyword evidence="3" id="KW-0521">NADP</keyword>
<protein>
    <submittedName>
        <fullName evidence="5">SDR family NAD(P)-dependent oxidoreductase</fullName>
    </submittedName>
</protein>
<dbReference type="Pfam" id="PF00106">
    <property type="entry name" value="adh_short"/>
    <property type="match status" value="1"/>
</dbReference>
<dbReference type="InterPro" id="IPR020904">
    <property type="entry name" value="Sc_DH/Rdtase_CS"/>
</dbReference>
<evidence type="ECO:0000256" key="4">
    <source>
        <dbReference type="ARBA" id="ARBA00023002"/>
    </source>
</evidence>
<organism evidence="5 6">
    <name type="scientific">Parachitinimonas caeni</name>
    <dbReference type="NCBI Taxonomy" id="3031301"/>
    <lineage>
        <taxon>Bacteria</taxon>
        <taxon>Pseudomonadati</taxon>
        <taxon>Pseudomonadota</taxon>
        <taxon>Betaproteobacteria</taxon>
        <taxon>Neisseriales</taxon>
        <taxon>Chitinibacteraceae</taxon>
        <taxon>Parachitinimonas</taxon>
    </lineage>
</organism>
<dbReference type="RefSeq" id="WP_284100893.1">
    <property type="nucleotide sequence ID" value="NZ_JARRAF010000011.1"/>
</dbReference>
<comment type="subcellular location">
    <subcellularLocation>
        <location evidence="1">Cytoplasm</location>
    </subcellularLocation>
</comment>
<accession>A0ABT7DWZ6</accession>
<evidence type="ECO:0000256" key="2">
    <source>
        <dbReference type="ARBA" id="ARBA00022490"/>
    </source>
</evidence>
<dbReference type="EMBL" id="JARRAF010000011">
    <property type="protein sequence ID" value="MDK2124580.1"/>
    <property type="molecule type" value="Genomic_DNA"/>
</dbReference>
<dbReference type="PROSITE" id="PS00061">
    <property type="entry name" value="ADH_SHORT"/>
    <property type="match status" value="1"/>
</dbReference>
<keyword evidence="6" id="KW-1185">Reference proteome</keyword>
<evidence type="ECO:0000256" key="1">
    <source>
        <dbReference type="ARBA" id="ARBA00004496"/>
    </source>
</evidence>
<evidence type="ECO:0000313" key="6">
    <source>
        <dbReference type="Proteomes" id="UP001172778"/>
    </source>
</evidence>
<keyword evidence="2" id="KW-0963">Cytoplasm</keyword>
<comment type="caution">
    <text evidence="5">The sequence shown here is derived from an EMBL/GenBank/DDBJ whole genome shotgun (WGS) entry which is preliminary data.</text>
</comment>
<dbReference type="Gene3D" id="3.40.50.720">
    <property type="entry name" value="NAD(P)-binding Rossmann-like Domain"/>
    <property type="match status" value="1"/>
</dbReference>
<sequence length="241" mass="25574">MKLALITGGSKGLGAALVQQYCDAGWQVREYSRSGSAAGHVDCDFADPAVVTEVCGKDFAALATEQWDEVVLILNAAVLDPIGPLAASTPADWQRHLTVNVTATITALGLFMQHFQALPAAKRVAAISSGAARKAYNGWSLYCASKAALEHMIRSIAIEQLAEAHPITAINIDPGVIDTAMQATIRAAGEDRFPDHERFVRYHADGVLKPPARVAAAILAILADPCIGGERYSVEDRLGGR</sequence>
<dbReference type="InterPro" id="IPR002347">
    <property type="entry name" value="SDR_fam"/>
</dbReference>
<dbReference type="Proteomes" id="UP001172778">
    <property type="component" value="Unassembled WGS sequence"/>
</dbReference>
<dbReference type="PANTHER" id="PTHR44085:SF2">
    <property type="entry name" value="SEPIAPTERIN REDUCTASE"/>
    <property type="match status" value="1"/>
</dbReference>
<evidence type="ECO:0000313" key="5">
    <source>
        <dbReference type="EMBL" id="MDK2124580.1"/>
    </source>
</evidence>
<dbReference type="InterPro" id="IPR036291">
    <property type="entry name" value="NAD(P)-bd_dom_sf"/>
</dbReference>
<gene>
    <name evidence="5" type="ORF">PZA18_11010</name>
</gene>
<dbReference type="PRINTS" id="PR00081">
    <property type="entry name" value="GDHRDH"/>
</dbReference>
<name>A0ABT7DWZ6_9NEIS</name>